<dbReference type="Gene3D" id="3.40.50.620">
    <property type="entry name" value="HUPs"/>
    <property type="match status" value="2"/>
</dbReference>
<dbReference type="PRINTS" id="PR01438">
    <property type="entry name" value="UNVRSLSTRESS"/>
</dbReference>
<dbReference type="SUPFAM" id="SSF52402">
    <property type="entry name" value="Adenine nucleotide alpha hydrolases-like"/>
    <property type="match status" value="2"/>
</dbReference>
<dbReference type="InterPro" id="IPR006015">
    <property type="entry name" value="Universal_stress_UspA"/>
</dbReference>
<dbReference type="InterPro" id="IPR006016">
    <property type="entry name" value="UspA"/>
</dbReference>
<dbReference type="EMBL" id="BAABLK010000022">
    <property type="protein sequence ID" value="GAA5226613.1"/>
    <property type="molecule type" value="Genomic_DNA"/>
</dbReference>
<evidence type="ECO:0000313" key="3">
    <source>
        <dbReference type="EMBL" id="GAA5226613.1"/>
    </source>
</evidence>
<comment type="caution">
    <text evidence="3">The sequence shown here is derived from an EMBL/GenBank/DDBJ whole genome shotgun (WGS) entry which is preliminary data.</text>
</comment>
<feature type="domain" description="UspA" evidence="2">
    <location>
        <begin position="154"/>
        <end position="282"/>
    </location>
</feature>
<dbReference type="Proteomes" id="UP001501257">
    <property type="component" value="Unassembled WGS sequence"/>
</dbReference>
<evidence type="ECO:0000259" key="2">
    <source>
        <dbReference type="Pfam" id="PF00582"/>
    </source>
</evidence>
<dbReference type="PANTHER" id="PTHR46268">
    <property type="entry name" value="STRESS RESPONSE PROTEIN NHAX"/>
    <property type="match status" value="1"/>
</dbReference>
<dbReference type="RefSeq" id="WP_210099661.1">
    <property type="nucleotide sequence ID" value="NZ_BAABLK010000022.1"/>
</dbReference>
<dbReference type="InterPro" id="IPR014729">
    <property type="entry name" value="Rossmann-like_a/b/a_fold"/>
</dbReference>
<dbReference type="PANTHER" id="PTHR46268:SF6">
    <property type="entry name" value="UNIVERSAL STRESS PROTEIN UP12"/>
    <property type="match status" value="1"/>
</dbReference>
<organism evidence="3 4">
    <name type="scientific">Paeniglutamicibacter antarcticus</name>
    <dbReference type="NCBI Taxonomy" id="494023"/>
    <lineage>
        <taxon>Bacteria</taxon>
        <taxon>Bacillati</taxon>
        <taxon>Actinomycetota</taxon>
        <taxon>Actinomycetes</taxon>
        <taxon>Micrococcales</taxon>
        <taxon>Micrococcaceae</taxon>
        <taxon>Paeniglutamicibacter</taxon>
    </lineage>
</organism>
<dbReference type="CDD" id="cd00293">
    <property type="entry name" value="USP-like"/>
    <property type="match status" value="2"/>
</dbReference>
<protein>
    <submittedName>
        <fullName evidence="3">Universal stress protein</fullName>
    </submittedName>
</protein>
<reference evidence="4" key="1">
    <citation type="journal article" date="2019" name="Int. J. Syst. Evol. Microbiol.">
        <title>The Global Catalogue of Microorganisms (GCM) 10K type strain sequencing project: providing services to taxonomists for standard genome sequencing and annotation.</title>
        <authorList>
            <consortium name="The Broad Institute Genomics Platform"/>
            <consortium name="The Broad Institute Genome Sequencing Center for Infectious Disease"/>
            <person name="Wu L."/>
            <person name="Ma J."/>
        </authorList>
    </citation>
    <scope>NUCLEOTIDE SEQUENCE [LARGE SCALE GENOMIC DNA]</scope>
    <source>
        <strain evidence="4">JCM 18952</strain>
    </source>
</reference>
<feature type="domain" description="UspA" evidence="2">
    <location>
        <begin position="14"/>
        <end position="136"/>
    </location>
</feature>
<sequence>MRYLIGYTADGRGAEAVALAAALGGPDAHLDIAIVLPESTPFSANYPGGDHGYSSILAEKVDSWAAEALSLVPVGTSARVVARSVTSPAAGLIAAAEETGADAIVLGGRKRHVAGFFAPGSVTSSLLHASPFPVAMSTPGAVAALEKAEGKLSRITAFVSNGAAARSVVQAAAAFAAEQSLEVRVVSLVIQELAEVGKTRMRESVSRSQEAADAVVADLGVSAEVRVVTGASIDEAIASIDWEDGEVAVVGSSSLARKRRLFLGSTAQRILRTLPVPLLVVPKNYKSAPE</sequence>
<dbReference type="Pfam" id="PF00582">
    <property type="entry name" value="Usp"/>
    <property type="match status" value="2"/>
</dbReference>
<proteinExistence type="inferred from homology"/>
<name>A0ABP9TL69_9MICC</name>
<keyword evidence="4" id="KW-1185">Reference proteome</keyword>
<accession>A0ABP9TL69</accession>
<evidence type="ECO:0000313" key="4">
    <source>
        <dbReference type="Proteomes" id="UP001501257"/>
    </source>
</evidence>
<evidence type="ECO:0000256" key="1">
    <source>
        <dbReference type="ARBA" id="ARBA00008791"/>
    </source>
</evidence>
<comment type="similarity">
    <text evidence="1">Belongs to the universal stress protein A family.</text>
</comment>
<gene>
    <name evidence="3" type="ORF">GCM10025778_11460</name>
</gene>